<proteinExistence type="predicted"/>
<sequence length="228" mass="25620">MGVSVSRQHSMNRGGYMPPTPPSRLDSHGAVVASGMHSPHPSSLSRQSSYSGHDSLPRTGVKRTPSIKPDVPPKPNGFSPQTPQMRVVNKGCCKGLKKGSWKEREKENAVTEERVWHEKKGRAERQDVAQQPLVFPTGRIIIQGKNTSTRIQNPEHTGYRLTPPPSPAANTHTKPKRRFTSTIVDGKGEFLYTFQHPCVAETEKEIHPFEESLSYQFQLYKSKYYKNT</sequence>
<dbReference type="EMBL" id="WKFB01000184">
    <property type="protein sequence ID" value="KAF6732707.1"/>
    <property type="molecule type" value="Genomic_DNA"/>
</dbReference>
<accession>A0A834FGG8</accession>
<name>A0A834FGG8_ORYME</name>
<feature type="compositionally biased region" description="Polar residues" evidence="1">
    <location>
        <begin position="1"/>
        <end position="11"/>
    </location>
</feature>
<gene>
    <name evidence="2" type="ORF">FQA47_011253</name>
</gene>
<comment type="caution">
    <text evidence="2">The sequence shown here is derived from an EMBL/GenBank/DDBJ whole genome shotgun (WGS) entry which is preliminary data.</text>
</comment>
<reference evidence="2" key="1">
    <citation type="journal article" name="BMC Genomics">
        <title>Long-read sequencing and de novo genome assembly of marine medaka (Oryzias melastigma).</title>
        <authorList>
            <person name="Liang P."/>
            <person name="Saqib H.S.A."/>
            <person name="Ni X."/>
            <person name="Shen Y."/>
        </authorList>
    </citation>
    <scope>NUCLEOTIDE SEQUENCE</scope>
    <source>
        <strain evidence="2">Bigg-433</strain>
    </source>
</reference>
<feature type="compositionally biased region" description="Low complexity" evidence="1">
    <location>
        <begin position="37"/>
        <end position="51"/>
    </location>
</feature>
<feature type="region of interest" description="Disordered" evidence="1">
    <location>
        <begin position="1"/>
        <end position="85"/>
    </location>
</feature>
<organism evidence="2 3">
    <name type="scientific">Oryzias melastigma</name>
    <name type="common">Marine medaka</name>
    <dbReference type="NCBI Taxonomy" id="30732"/>
    <lineage>
        <taxon>Eukaryota</taxon>
        <taxon>Metazoa</taxon>
        <taxon>Chordata</taxon>
        <taxon>Craniata</taxon>
        <taxon>Vertebrata</taxon>
        <taxon>Euteleostomi</taxon>
        <taxon>Actinopterygii</taxon>
        <taxon>Neopterygii</taxon>
        <taxon>Teleostei</taxon>
        <taxon>Neoteleostei</taxon>
        <taxon>Acanthomorphata</taxon>
        <taxon>Ovalentaria</taxon>
        <taxon>Atherinomorphae</taxon>
        <taxon>Beloniformes</taxon>
        <taxon>Adrianichthyidae</taxon>
        <taxon>Oryziinae</taxon>
        <taxon>Oryzias</taxon>
    </lineage>
</organism>
<evidence type="ECO:0000256" key="1">
    <source>
        <dbReference type="SAM" id="MobiDB-lite"/>
    </source>
</evidence>
<dbReference type="AlphaFoldDB" id="A0A834FGG8"/>
<protein>
    <submittedName>
        <fullName evidence="2">Semaphorin-6D</fullName>
    </submittedName>
</protein>
<evidence type="ECO:0000313" key="2">
    <source>
        <dbReference type="EMBL" id="KAF6732707.1"/>
    </source>
</evidence>
<feature type="region of interest" description="Disordered" evidence="1">
    <location>
        <begin position="150"/>
        <end position="174"/>
    </location>
</feature>
<evidence type="ECO:0000313" key="3">
    <source>
        <dbReference type="Proteomes" id="UP000646548"/>
    </source>
</evidence>
<dbReference type="Proteomes" id="UP000646548">
    <property type="component" value="Unassembled WGS sequence"/>
</dbReference>